<keyword evidence="3" id="KW-1185">Reference proteome</keyword>
<gene>
    <name evidence="2" type="primary">cutA</name>
    <name evidence="2" type="ORF">ERS672216_00797</name>
</gene>
<dbReference type="InterPro" id="IPR004323">
    <property type="entry name" value="Ion_tolerance_CutA"/>
</dbReference>
<dbReference type="InterPro" id="IPR011322">
    <property type="entry name" value="N-reg_PII-like_a/b"/>
</dbReference>
<dbReference type="GO" id="GO:0005507">
    <property type="term" value="F:copper ion binding"/>
    <property type="evidence" value="ECO:0007669"/>
    <property type="project" value="TreeGrafter"/>
</dbReference>
<dbReference type="PANTHER" id="PTHR23419">
    <property type="entry name" value="DIVALENT CATION TOLERANCE CUTA-RELATED"/>
    <property type="match status" value="1"/>
</dbReference>
<dbReference type="InterPro" id="IPR015867">
    <property type="entry name" value="N-reg_PII/ATP_PRibTrfase_C"/>
</dbReference>
<dbReference type="EC" id="4.2.3.1" evidence="2"/>
<keyword evidence="2" id="KW-0456">Lyase</keyword>
<name>A0A128EEB8_9BACT</name>
<dbReference type="Proteomes" id="UP000069632">
    <property type="component" value="Unassembled WGS sequence"/>
</dbReference>
<dbReference type="Gene3D" id="3.30.70.120">
    <property type="match status" value="1"/>
</dbReference>
<dbReference type="AlphaFoldDB" id="A0A128EEB8"/>
<comment type="similarity">
    <text evidence="1">Belongs to the CutA family.</text>
</comment>
<evidence type="ECO:0000256" key="1">
    <source>
        <dbReference type="ARBA" id="ARBA00010169"/>
    </source>
</evidence>
<dbReference type="GO" id="GO:0010038">
    <property type="term" value="P:response to metal ion"/>
    <property type="evidence" value="ECO:0007669"/>
    <property type="project" value="InterPro"/>
</dbReference>
<dbReference type="SUPFAM" id="SSF54913">
    <property type="entry name" value="GlnB-like"/>
    <property type="match status" value="1"/>
</dbReference>
<proteinExistence type="inferred from homology"/>
<evidence type="ECO:0000313" key="3">
    <source>
        <dbReference type="Proteomes" id="UP000069632"/>
    </source>
</evidence>
<dbReference type="OrthoDB" id="5329726at2"/>
<dbReference type="PANTHER" id="PTHR23419:SF8">
    <property type="entry name" value="FI09726P"/>
    <property type="match status" value="1"/>
</dbReference>
<dbReference type="Pfam" id="PF03091">
    <property type="entry name" value="CutA1"/>
    <property type="match status" value="1"/>
</dbReference>
<dbReference type="RefSeq" id="WP_075540121.1">
    <property type="nucleotide sequence ID" value="NZ_CP053844.1"/>
</dbReference>
<organism evidence="2 3">
    <name type="scientific">Campylobacter geochelonis</name>
    <dbReference type="NCBI Taxonomy" id="1780362"/>
    <lineage>
        <taxon>Bacteria</taxon>
        <taxon>Pseudomonadati</taxon>
        <taxon>Campylobacterota</taxon>
        <taxon>Epsilonproteobacteria</taxon>
        <taxon>Campylobacterales</taxon>
        <taxon>Campylobacteraceae</taxon>
        <taxon>Campylobacter</taxon>
    </lineage>
</organism>
<dbReference type="GO" id="GO:0004795">
    <property type="term" value="F:threonine synthase activity"/>
    <property type="evidence" value="ECO:0007669"/>
    <property type="project" value="UniProtKB-EC"/>
</dbReference>
<sequence>MVVFCIVDDKKIAKFIAKSLVEKSLAACVNIIKNVDSIYLWDSKICKSKEYQLMIKSTKKNFKAIENEILKLHPYDTPEIFSLKFDKINKKYKKWIQNSINKDKK</sequence>
<accession>A0A128EEB8</accession>
<reference evidence="2 3" key="1">
    <citation type="submission" date="2016-02" db="EMBL/GenBank/DDBJ databases">
        <authorList>
            <consortium name="Pathogen Informatics"/>
        </authorList>
    </citation>
    <scope>NUCLEOTIDE SEQUENCE [LARGE SCALE GENOMIC DNA]</scope>
    <source>
        <strain evidence="2 3">RC20</strain>
    </source>
</reference>
<evidence type="ECO:0000313" key="2">
    <source>
        <dbReference type="EMBL" id="CZE47244.1"/>
    </source>
</evidence>
<protein>
    <submittedName>
        <fullName evidence="2">Threonine synthase</fullName>
        <ecNumber evidence="2">4.2.3.1</ecNumber>
    </submittedName>
</protein>
<dbReference type="EMBL" id="FIZP01000002">
    <property type="protein sequence ID" value="CZE47244.1"/>
    <property type="molecule type" value="Genomic_DNA"/>
</dbReference>